<dbReference type="GO" id="GO:0016042">
    <property type="term" value="P:lipid catabolic process"/>
    <property type="evidence" value="ECO:0007669"/>
    <property type="project" value="UniProtKB-KW"/>
</dbReference>
<accession>A0A7X5UYK0</accession>
<organism evidence="6 7">
    <name type="scientific">Sphingomonas leidyi</name>
    <dbReference type="NCBI Taxonomy" id="68569"/>
    <lineage>
        <taxon>Bacteria</taxon>
        <taxon>Pseudomonadati</taxon>
        <taxon>Pseudomonadota</taxon>
        <taxon>Alphaproteobacteria</taxon>
        <taxon>Sphingomonadales</taxon>
        <taxon>Sphingomonadaceae</taxon>
        <taxon>Sphingomonas</taxon>
    </lineage>
</organism>
<evidence type="ECO:0000256" key="5">
    <source>
        <dbReference type="SAM" id="Phobius"/>
    </source>
</evidence>
<gene>
    <name evidence="6" type="ORF">FHR20_000997</name>
</gene>
<evidence type="ECO:0000256" key="1">
    <source>
        <dbReference type="ARBA" id="ARBA00022801"/>
    </source>
</evidence>
<feature type="region of interest" description="Disordered" evidence="4">
    <location>
        <begin position="478"/>
        <end position="500"/>
    </location>
</feature>
<dbReference type="PANTHER" id="PTHR10272">
    <property type="entry name" value="PLATELET-ACTIVATING FACTOR ACETYLHYDROLASE"/>
    <property type="match status" value="1"/>
</dbReference>
<dbReference type="SUPFAM" id="SSF53474">
    <property type="entry name" value="alpha/beta-Hydrolases"/>
    <property type="match status" value="1"/>
</dbReference>
<reference evidence="6 7" key="1">
    <citation type="submission" date="2020-03" db="EMBL/GenBank/DDBJ databases">
        <title>Genomic Encyclopedia of Type Strains, Phase IV (KMG-IV): sequencing the most valuable type-strain genomes for metagenomic binning, comparative biology and taxonomic classification.</title>
        <authorList>
            <person name="Goeker M."/>
        </authorList>
    </citation>
    <scope>NUCLEOTIDE SEQUENCE [LARGE SCALE GENOMIC DNA]</scope>
    <source>
        <strain evidence="6 7">DSM 4733</strain>
    </source>
</reference>
<sequence length="500" mass="54626">MYPIDVAALLLLGSAAALSAIGRRRPALLAALAALGTSLAALALYHWQVAPATAIAAVAAACLWRGPAWRRRWMRIAVHTAFALGILGAAIPYYLFPLFSLPAPDGRYPIGTTRIELIDAGRHGVLEDGAAERRRVTVQLWYPASPGGHHPLARYLPRDTVATDAGSIARNALHRPFELLHLAAVPTHARLDAEPAGSGHPLFVFNHGYTMYPAQNTPLFERLASHGYVVASIGHPYDSARQQFADGWSRETTPLVVSPAMIEALGALVQDQSAKGWRRRFPAYAEAAAKDRLMRSTEAWLADTRFALATLQRGRPSPLAARIASSTDFSRLAFGGMSFGGGIAAQACVQEPRCRAAISLDGVTYDPRMFDRAAGRPMLWLQSDWPRYPLYPNQPRDPHTHPMDFAFRSWTAPAAPDDFRFRVEGSGHLAFTDLIRMFRHRTPPALYGTIPAAEMDGVIGDFSLGFLDRFVEGRDTGFPQAQQSRYPSAVRHLPGTGAPR</sequence>
<keyword evidence="5" id="KW-0812">Transmembrane</keyword>
<dbReference type="Gene3D" id="3.40.50.1820">
    <property type="entry name" value="alpha/beta hydrolase"/>
    <property type="match status" value="1"/>
</dbReference>
<keyword evidence="2" id="KW-0442">Lipid degradation</keyword>
<dbReference type="RefSeq" id="WP_167298476.1">
    <property type="nucleotide sequence ID" value="NZ_JAASQV010000001.1"/>
</dbReference>
<comment type="caution">
    <text evidence="6">The sequence shown here is derived from an EMBL/GenBank/DDBJ whole genome shotgun (WGS) entry which is preliminary data.</text>
</comment>
<dbReference type="Proteomes" id="UP000564677">
    <property type="component" value="Unassembled WGS sequence"/>
</dbReference>
<dbReference type="PANTHER" id="PTHR10272:SF0">
    <property type="entry name" value="PLATELET-ACTIVATING FACTOR ACETYLHYDROLASE"/>
    <property type="match status" value="1"/>
</dbReference>
<feature type="transmembrane region" description="Helical" evidence="5">
    <location>
        <begin position="43"/>
        <end position="64"/>
    </location>
</feature>
<dbReference type="AlphaFoldDB" id="A0A7X5UYK0"/>
<dbReference type="InterPro" id="IPR029058">
    <property type="entry name" value="AB_hydrolase_fold"/>
</dbReference>
<feature type="transmembrane region" description="Helical" evidence="5">
    <location>
        <begin position="76"/>
        <end position="96"/>
    </location>
</feature>
<evidence type="ECO:0000256" key="2">
    <source>
        <dbReference type="ARBA" id="ARBA00022963"/>
    </source>
</evidence>
<evidence type="ECO:0000313" key="7">
    <source>
        <dbReference type="Proteomes" id="UP000564677"/>
    </source>
</evidence>
<proteinExistence type="predicted"/>
<keyword evidence="5" id="KW-1133">Transmembrane helix</keyword>
<name>A0A7X5UYK0_9SPHN</name>
<keyword evidence="1 6" id="KW-0378">Hydrolase</keyword>
<evidence type="ECO:0000256" key="3">
    <source>
        <dbReference type="ARBA" id="ARBA00023098"/>
    </source>
</evidence>
<dbReference type="EMBL" id="JAASQV010000001">
    <property type="protein sequence ID" value="NIJ64066.1"/>
    <property type="molecule type" value="Genomic_DNA"/>
</dbReference>
<evidence type="ECO:0000256" key="4">
    <source>
        <dbReference type="SAM" id="MobiDB-lite"/>
    </source>
</evidence>
<dbReference type="Pfam" id="PF03403">
    <property type="entry name" value="PAF-AH_p_II"/>
    <property type="match status" value="1"/>
</dbReference>
<dbReference type="GO" id="GO:0003847">
    <property type="term" value="F:1-alkyl-2-acetylglycerophosphocholine esterase activity"/>
    <property type="evidence" value="ECO:0007669"/>
    <property type="project" value="TreeGrafter"/>
</dbReference>
<keyword evidence="5" id="KW-0472">Membrane</keyword>
<keyword evidence="3" id="KW-0443">Lipid metabolism</keyword>
<keyword evidence="7" id="KW-1185">Reference proteome</keyword>
<evidence type="ECO:0000313" key="6">
    <source>
        <dbReference type="EMBL" id="NIJ64066.1"/>
    </source>
</evidence>
<protein>
    <submittedName>
        <fullName evidence="6">Putative dienelactone hydrolase</fullName>
    </submittedName>
</protein>